<evidence type="ECO:0008006" key="3">
    <source>
        <dbReference type="Google" id="ProtNLM"/>
    </source>
</evidence>
<proteinExistence type="predicted"/>
<dbReference type="AlphaFoldDB" id="A0A7Z9DWX0"/>
<accession>A0A7Z9DWX0</accession>
<dbReference type="RefSeq" id="WP_197047270.1">
    <property type="nucleotide sequence ID" value="NZ_LR734824.1"/>
</dbReference>
<dbReference type="EMBL" id="CZCU02000124">
    <property type="protein sequence ID" value="VXD15655.1"/>
    <property type="molecule type" value="Genomic_DNA"/>
</dbReference>
<dbReference type="Proteomes" id="UP000184550">
    <property type="component" value="Unassembled WGS sequence"/>
</dbReference>
<reference evidence="1" key="1">
    <citation type="submission" date="2019-10" db="EMBL/GenBank/DDBJ databases">
        <authorList>
            <consortium name="Genoscope - CEA"/>
            <person name="William W."/>
        </authorList>
    </citation>
    <scope>NUCLEOTIDE SEQUENCE [LARGE SCALE GENOMIC DNA]</scope>
    <source>
        <strain evidence="1">BBR_PRJEB10992</strain>
    </source>
</reference>
<organism evidence="1 2">
    <name type="scientific">Planktothrix serta PCC 8927</name>
    <dbReference type="NCBI Taxonomy" id="671068"/>
    <lineage>
        <taxon>Bacteria</taxon>
        <taxon>Bacillati</taxon>
        <taxon>Cyanobacteriota</taxon>
        <taxon>Cyanophyceae</taxon>
        <taxon>Oscillatoriophycideae</taxon>
        <taxon>Oscillatoriales</taxon>
        <taxon>Microcoleaceae</taxon>
        <taxon>Planktothrix</taxon>
    </lineage>
</organism>
<evidence type="ECO:0000313" key="1">
    <source>
        <dbReference type="EMBL" id="VXD15655.1"/>
    </source>
</evidence>
<name>A0A7Z9DWX0_9CYAN</name>
<keyword evidence="2" id="KW-1185">Reference proteome</keyword>
<sequence length="170" mass="19174">MVRKVLIFDTSILCVWLGVPGKQTCGSKENYWDKAKVEKILQQEEKLKTTFVLPLASIIETGNHIAQSSNLRYETALKLAELMKLTADNQTPWAAFTQQSELWNSEQIKQLADEFPQLATQKLSLGDATIKRVADYYAKSGYEVEILTGDGGLKSYEPAKPPLIPRRKQK</sequence>
<evidence type="ECO:0000313" key="2">
    <source>
        <dbReference type="Proteomes" id="UP000184550"/>
    </source>
</evidence>
<protein>
    <recommendedName>
        <fullName evidence="3">PIN domain-containing protein</fullName>
    </recommendedName>
</protein>
<gene>
    <name evidence="1" type="ORF">PL8927_50118</name>
</gene>
<comment type="caution">
    <text evidence="1">The sequence shown here is derived from an EMBL/GenBank/DDBJ whole genome shotgun (WGS) entry which is preliminary data.</text>
</comment>